<protein>
    <submittedName>
        <fullName evidence="2">Uncharacterized protein</fullName>
    </submittedName>
</protein>
<name>A0A4Y2H2N6_ARAVE</name>
<sequence length="125" mass="14081">MSQHRSEGLQLLKPDTIQKPSSSRTESSQVSITSSNSNFRKFQEDDTQIWAINCQQRKESLFSHKIHSDSRNRPRPASVEWGGLRRDRVHRVKAAVYLNGTTSKKAPSYVGDQEAGLRLASLITA</sequence>
<dbReference type="Proteomes" id="UP000499080">
    <property type="component" value="Unassembled WGS sequence"/>
</dbReference>
<gene>
    <name evidence="2" type="ORF">AVEN_60404_1</name>
</gene>
<feature type="compositionally biased region" description="Low complexity" evidence="1">
    <location>
        <begin position="21"/>
        <end position="36"/>
    </location>
</feature>
<proteinExistence type="predicted"/>
<dbReference type="EMBL" id="BGPR01001671">
    <property type="protein sequence ID" value="GBM59206.1"/>
    <property type="molecule type" value="Genomic_DNA"/>
</dbReference>
<organism evidence="2 3">
    <name type="scientific">Araneus ventricosus</name>
    <name type="common">Orbweaver spider</name>
    <name type="synonym">Epeira ventricosa</name>
    <dbReference type="NCBI Taxonomy" id="182803"/>
    <lineage>
        <taxon>Eukaryota</taxon>
        <taxon>Metazoa</taxon>
        <taxon>Ecdysozoa</taxon>
        <taxon>Arthropoda</taxon>
        <taxon>Chelicerata</taxon>
        <taxon>Arachnida</taxon>
        <taxon>Araneae</taxon>
        <taxon>Araneomorphae</taxon>
        <taxon>Entelegynae</taxon>
        <taxon>Araneoidea</taxon>
        <taxon>Araneidae</taxon>
        <taxon>Araneus</taxon>
    </lineage>
</organism>
<dbReference type="OrthoDB" id="9884289at2759"/>
<evidence type="ECO:0000313" key="2">
    <source>
        <dbReference type="EMBL" id="GBM59206.1"/>
    </source>
</evidence>
<keyword evidence="3" id="KW-1185">Reference proteome</keyword>
<comment type="caution">
    <text evidence="2">The sequence shown here is derived from an EMBL/GenBank/DDBJ whole genome shotgun (WGS) entry which is preliminary data.</text>
</comment>
<evidence type="ECO:0000256" key="1">
    <source>
        <dbReference type="SAM" id="MobiDB-lite"/>
    </source>
</evidence>
<evidence type="ECO:0000313" key="3">
    <source>
        <dbReference type="Proteomes" id="UP000499080"/>
    </source>
</evidence>
<reference evidence="2 3" key="1">
    <citation type="journal article" date="2019" name="Sci. Rep.">
        <title>Orb-weaving spider Araneus ventricosus genome elucidates the spidroin gene catalogue.</title>
        <authorList>
            <person name="Kono N."/>
            <person name="Nakamura H."/>
            <person name="Ohtoshi R."/>
            <person name="Moran D.A.P."/>
            <person name="Shinohara A."/>
            <person name="Yoshida Y."/>
            <person name="Fujiwara M."/>
            <person name="Mori M."/>
            <person name="Tomita M."/>
            <person name="Arakawa K."/>
        </authorList>
    </citation>
    <scope>NUCLEOTIDE SEQUENCE [LARGE SCALE GENOMIC DNA]</scope>
</reference>
<feature type="region of interest" description="Disordered" evidence="1">
    <location>
        <begin position="1"/>
        <end position="36"/>
    </location>
</feature>
<accession>A0A4Y2H2N6</accession>
<dbReference type="AlphaFoldDB" id="A0A4Y2H2N6"/>